<name>A0AAD1UCH1_EUPCR</name>
<feature type="region of interest" description="Disordered" evidence="1">
    <location>
        <begin position="213"/>
        <end position="239"/>
    </location>
</feature>
<evidence type="ECO:0000256" key="1">
    <source>
        <dbReference type="SAM" id="MobiDB-lite"/>
    </source>
</evidence>
<feature type="region of interest" description="Disordered" evidence="1">
    <location>
        <begin position="255"/>
        <end position="304"/>
    </location>
</feature>
<feature type="compositionally biased region" description="Basic and acidic residues" evidence="1">
    <location>
        <begin position="1"/>
        <end position="14"/>
    </location>
</feature>
<evidence type="ECO:0000313" key="2">
    <source>
        <dbReference type="EMBL" id="CAI2364717.1"/>
    </source>
</evidence>
<evidence type="ECO:0000313" key="3">
    <source>
        <dbReference type="Proteomes" id="UP001295684"/>
    </source>
</evidence>
<proteinExistence type="predicted"/>
<organism evidence="2 3">
    <name type="scientific">Euplotes crassus</name>
    <dbReference type="NCBI Taxonomy" id="5936"/>
    <lineage>
        <taxon>Eukaryota</taxon>
        <taxon>Sar</taxon>
        <taxon>Alveolata</taxon>
        <taxon>Ciliophora</taxon>
        <taxon>Intramacronucleata</taxon>
        <taxon>Spirotrichea</taxon>
        <taxon>Hypotrichia</taxon>
        <taxon>Euplotida</taxon>
        <taxon>Euplotidae</taxon>
        <taxon>Moneuplotes</taxon>
    </lineage>
</organism>
<feature type="region of interest" description="Disordered" evidence="1">
    <location>
        <begin position="414"/>
        <end position="454"/>
    </location>
</feature>
<dbReference type="AlphaFoldDB" id="A0AAD1UCH1"/>
<comment type="caution">
    <text evidence="2">The sequence shown here is derived from an EMBL/GenBank/DDBJ whole genome shotgun (WGS) entry which is preliminary data.</text>
</comment>
<gene>
    <name evidence="2" type="ORF">ECRASSUSDP1_LOCUS6063</name>
</gene>
<accession>A0AAD1UCH1</accession>
<feature type="compositionally biased region" description="Polar residues" evidence="1">
    <location>
        <begin position="29"/>
        <end position="49"/>
    </location>
</feature>
<feature type="compositionally biased region" description="Polar residues" evidence="1">
    <location>
        <begin position="213"/>
        <end position="238"/>
    </location>
</feature>
<keyword evidence="3" id="KW-1185">Reference proteome</keyword>
<protein>
    <submittedName>
        <fullName evidence="2">Uncharacterized protein</fullName>
    </submittedName>
</protein>
<dbReference type="EMBL" id="CAMPGE010005875">
    <property type="protein sequence ID" value="CAI2364717.1"/>
    <property type="molecule type" value="Genomic_DNA"/>
</dbReference>
<reference evidence="2" key="1">
    <citation type="submission" date="2023-07" db="EMBL/GenBank/DDBJ databases">
        <authorList>
            <consortium name="AG Swart"/>
            <person name="Singh M."/>
            <person name="Singh A."/>
            <person name="Seah K."/>
            <person name="Emmerich C."/>
        </authorList>
    </citation>
    <scope>NUCLEOTIDE SEQUENCE</scope>
    <source>
        <strain evidence="2">DP1</strain>
    </source>
</reference>
<feature type="compositionally biased region" description="Low complexity" evidence="1">
    <location>
        <begin position="258"/>
        <end position="273"/>
    </location>
</feature>
<sequence length="454" mass="51626">MTLNIDKVKSEMKKWNNPIKKNRIKKASVQKTDSMEQSLYGNEDTGSSTQRRKMRRKLFSKLKRFKTLEFKTTNQLVADLKESLEANKLNAAQGKPKVKRRRKRFKTNARLKRKSSKNLKFQFNGISKNTNNLHPNYLPNATLSKSENISVQEIKKEMRKSRSRMESLILKSHSALSRKSAFTNAAASPSKLDEIERTYSLSKLNSNVEASIQSQVTTSSNYKTRSNVKQDRSSSFQSEKFKNLDLKRLMSPEKKRSISLMSKSESSSFSNSSETTKPKIIEEDPTGKKIENSKESKPAENKPLEMIKVPTVDTKHFLETDVSPVAEKSQESDSFNFKSEEKDSLIKPCALGNEQESKKHKIIINNKTLLNPYGHPEIPKSITRRSIFTRNAQKATSNAYSPYLNPLETLLSPTNLFYENPPPHSPNLPQNPHSKRSQPPPKIPVSKGRGLKAP</sequence>
<feature type="region of interest" description="Disordered" evidence="1">
    <location>
        <begin position="1"/>
        <end position="52"/>
    </location>
</feature>
<dbReference type="Proteomes" id="UP001295684">
    <property type="component" value="Unassembled WGS sequence"/>
</dbReference>
<feature type="compositionally biased region" description="Basic and acidic residues" evidence="1">
    <location>
        <begin position="276"/>
        <end position="304"/>
    </location>
</feature>